<dbReference type="PANTHER" id="PTHR13112:SF0">
    <property type="entry name" value="FI21285P1"/>
    <property type="match status" value="1"/>
</dbReference>
<keyword evidence="5" id="KW-0694">RNA-binding</keyword>
<proteinExistence type="inferred from homology"/>
<dbReference type="CDD" id="cd00590">
    <property type="entry name" value="RRM_SF"/>
    <property type="match status" value="1"/>
</dbReference>
<dbReference type="GO" id="GO:0005737">
    <property type="term" value="C:cytoplasm"/>
    <property type="evidence" value="ECO:0007669"/>
    <property type="project" value="TreeGrafter"/>
</dbReference>
<dbReference type="AlphaFoldDB" id="A0A8E2JS88"/>
<feature type="compositionally biased region" description="Basic and acidic residues" evidence="6">
    <location>
        <begin position="203"/>
        <end position="216"/>
    </location>
</feature>
<evidence type="ECO:0000256" key="1">
    <source>
        <dbReference type="ARBA" id="ARBA00004123"/>
    </source>
</evidence>
<feature type="compositionally biased region" description="Low complexity" evidence="6">
    <location>
        <begin position="599"/>
        <end position="629"/>
    </location>
</feature>
<dbReference type="InterPro" id="IPR012677">
    <property type="entry name" value="Nucleotide-bd_a/b_plait_sf"/>
</dbReference>
<dbReference type="InterPro" id="IPR039722">
    <property type="entry name" value="Upf3"/>
</dbReference>
<feature type="compositionally biased region" description="Polar residues" evidence="6">
    <location>
        <begin position="401"/>
        <end position="410"/>
    </location>
</feature>
<dbReference type="OrthoDB" id="18087at2759"/>
<feature type="compositionally biased region" description="Basic and acidic residues" evidence="6">
    <location>
        <begin position="380"/>
        <end position="394"/>
    </location>
</feature>
<dbReference type="GO" id="GO:0003729">
    <property type="term" value="F:mRNA binding"/>
    <property type="evidence" value="ECO:0007669"/>
    <property type="project" value="TreeGrafter"/>
</dbReference>
<evidence type="ECO:0000256" key="4">
    <source>
        <dbReference type="ARBA" id="ARBA00023242"/>
    </source>
</evidence>
<dbReference type="PANTHER" id="PTHR13112">
    <property type="entry name" value="UPF3 REGULATOR OF NONSENSE TRANSCRIPTS-LIKE PROTEIN"/>
    <property type="match status" value="1"/>
</dbReference>
<dbReference type="SUPFAM" id="SSF54928">
    <property type="entry name" value="RNA-binding domain, RBD"/>
    <property type="match status" value="2"/>
</dbReference>
<organism evidence="8 9">
    <name type="scientific">Glonium stellatum</name>
    <dbReference type="NCBI Taxonomy" id="574774"/>
    <lineage>
        <taxon>Eukaryota</taxon>
        <taxon>Fungi</taxon>
        <taxon>Dikarya</taxon>
        <taxon>Ascomycota</taxon>
        <taxon>Pezizomycotina</taxon>
        <taxon>Dothideomycetes</taxon>
        <taxon>Pleosporomycetidae</taxon>
        <taxon>Gloniales</taxon>
        <taxon>Gloniaceae</taxon>
        <taxon>Glonium</taxon>
    </lineage>
</organism>
<reference evidence="8 9" key="1">
    <citation type="journal article" date="2016" name="Nat. Commun.">
        <title>Ectomycorrhizal ecology is imprinted in the genome of the dominant symbiotic fungus Cenococcum geophilum.</title>
        <authorList>
            <consortium name="DOE Joint Genome Institute"/>
            <person name="Peter M."/>
            <person name="Kohler A."/>
            <person name="Ohm R.A."/>
            <person name="Kuo A."/>
            <person name="Krutzmann J."/>
            <person name="Morin E."/>
            <person name="Arend M."/>
            <person name="Barry K.W."/>
            <person name="Binder M."/>
            <person name="Choi C."/>
            <person name="Clum A."/>
            <person name="Copeland A."/>
            <person name="Grisel N."/>
            <person name="Haridas S."/>
            <person name="Kipfer T."/>
            <person name="LaButti K."/>
            <person name="Lindquist E."/>
            <person name="Lipzen A."/>
            <person name="Maire R."/>
            <person name="Meier B."/>
            <person name="Mihaltcheva S."/>
            <person name="Molinier V."/>
            <person name="Murat C."/>
            <person name="Poggeler S."/>
            <person name="Quandt C.A."/>
            <person name="Sperisen C."/>
            <person name="Tritt A."/>
            <person name="Tisserant E."/>
            <person name="Crous P.W."/>
            <person name="Henrissat B."/>
            <person name="Nehls U."/>
            <person name="Egli S."/>
            <person name="Spatafora J.W."/>
            <person name="Grigoriev I.V."/>
            <person name="Martin F.M."/>
        </authorList>
    </citation>
    <scope>NUCLEOTIDE SEQUENCE [LARGE SCALE GENOMIC DNA]</scope>
    <source>
        <strain evidence="8 9">CBS 207.34</strain>
    </source>
</reference>
<dbReference type="Proteomes" id="UP000250140">
    <property type="component" value="Unassembled WGS sequence"/>
</dbReference>
<dbReference type="GO" id="GO:0000184">
    <property type="term" value="P:nuclear-transcribed mRNA catabolic process, nonsense-mediated decay"/>
    <property type="evidence" value="ECO:0007669"/>
    <property type="project" value="UniProtKB-KW"/>
</dbReference>
<dbReference type="GO" id="GO:0005730">
    <property type="term" value="C:nucleolus"/>
    <property type="evidence" value="ECO:0007669"/>
    <property type="project" value="TreeGrafter"/>
</dbReference>
<evidence type="ECO:0000259" key="7">
    <source>
        <dbReference type="PROSITE" id="PS50102"/>
    </source>
</evidence>
<dbReference type="CDD" id="cd12455">
    <property type="entry name" value="RRM_like_Smg4_UPF3"/>
    <property type="match status" value="1"/>
</dbReference>
<keyword evidence="9" id="KW-1185">Reference proteome</keyword>
<dbReference type="InterPro" id="IPR035979">
    <property type="entry name" value="RBD_domain_sf"/>
</dbReference>
<dbReference type="Gene3D" id="3.30.70.330">
    <property type="match status" value="2"/>
</dbReference>
<dbReference type="InterPro" id="IPR000504">
    <property type="entry name" value="RRM_dom"/>
</dbReference>
<dbReference type="InterPro" id="IPR005120">
    <property type="entry name" value="UPF3_dom"/>
</dbReference>
<feature type="compositionally biased region" description="Polar residues" evidence="6">
    <location>
        <begin position="273"/>
        <end position="298"/>
    </location>
</feature>
<dbReference type="GO" id="GO:0045727">
    <property type="term" value="P:positive regulation of translation"/>
    <property type="evidence" value="ECO:0007669"/>
    <property type="project" value="TreeGrafter"/>
</dbReference>
<dbReference type="Pfam" id="PF00076">
    <property type="entry name" value="RRM_1"/>
    <property type="match status" value="1"/>
</dbReference>
<evidence type="ECO:0000256" key="6">
    <source>
        <dbReference type="SAM" id="MobiDB-lite"/>
    </source>
</evidence>
<accession>A0A8E2JS88</accession>
<keyword evidence="4" id="KW-0539">Nucleus</keyword>
<feature type="compositionally biased region" description="Basic and acidic residues" evidence="6">
    <location>
        <begin position="347"/>
        <end position="361"/>
    </location>
</feature>
<evidence type="ECO:0000313" key="9">
    <source>
        <dbReference type="Proteomes" id="UP000250140"/>
    </source>
</evidence>
<comment type="similarity">
    <text evidence="2">Belongs to the RENT3 family.</text>
</comment>
<evidence type="ECO:0000313" key="8">
    <source>
        <dbReference type="EMBL" id="OCL07279.1"/>
    </source>
</evidence>
<feature type="compositionally biased region" description="Gly residues" evidence="6">
    <location>
        <begin position="578"/>
        <end position="598"/>
    </location>
</feature>
<dbReference type="PROSITE" id="PS50102">
    <property type="entry name" value="RRM"/>
    <property type="match status" value="1"/>
</dbReference>
<gene>
    <name evidence="8" type="ORF">AOQ84DRAFT_377850</name>
</gene>
<comment type="subcellular location">
    <subcellularLocation>
        <location evidence="1">Nucleus</location>
    </subcellularLocation>
</comment>
<evidence type="ECO:0000256" key="3">
    <source>
        <dbReference type="ARBA" id="ARBA00023161"/>
    </source>
</evidence>
<feature type="region of interest" description="Disordered" evidence="6">
    <location>
        <begin position="120"/>
        <end position="491"/>
    </location>
</feature>
<feature type="region of interest" description="Disordered" evidence="6">
    <location>
        <begin position="560"/>
        <end position="629"/>
    </location>
</feature>
<evidence type="ECO:0000256" key="2">
    <source>
        <dbReference type="ARBA" id="ARBA00005991"/>
    </source>
</evidence>
<keyword evidence="3" id="KW-0866">Nonsense-mediated mRNA decay</keyword>
<sequence length="629" mass="65806">MAPPVVPAGGANGVLPISASVLQKNAPASAPRGPSSRASAPRLKLVLRRLPPGLTKAEFEAALGDEWKLGGGKVDWWLYKPGKISKDLAKPSKPSRAILRVTSPSLVAQLSDFVRQTPFNDAANSTRDPALIGPPALEFAPYTRVPGGRRRNDARQGLIDQDPEFKDFLESLTNPVSKPTPPDATAEGTTQKEEKVTTTPLIEHLREKKANKDKPPAKPSTKHARGESREDKAEKGGDKKILSKAGKENVPASPEKGRKLSRAALAAVRVQNKEASATAQGTQAVANPSTEKGSTAASTPAPERKRERGNASIAAKMLQRDLGIGPAANRRRGTKREVTPANQDATQKSDEASTPKEKEKIPAVISPSADKPSAKIPTSPKKESTRPTRAERRAYKATLAEKTNQTNSEGSKPHKAPNGPPAPVILKKPSAATQAQTQPPRGPAAPRVLTEPSTTKAPTAPVPPTGPALQTAPQTPTNPNPTPISPSTSRQAFLKHANPSQGITEPLIEAALSIFGIIEKVEIDKRKGFAYVDFVEPEGLQKAIAASPVKVAQGAVHVLERKEKVARRQPPPPTGPSRGRGGFSGRGRGRGGGRGGAAGAAEGTLSGATSTPVASAPVAAPAPTADAAT</sequence>
<dbReference type="EMBL" id="KV749903">
    <property type="protein sequence ID" value="OCL07279.1"/>
    <property type="molecule type" value="Genomic_DNA"/>
</dbReference>
<protein>
    <recommendedName>
        <fullName evidence="7">RRM domain-containing protein</fullName>
    </recommendedName>
</protein>
<evidence type="ECO:0000256" key="5">
    <source>
        <dbReference type="PROSITE-ProRule" id="PRU00176"/>
    </source>
</evidence>
<feature type="compositionally biased region" description="Basic and acidic residues" evidence="6">
    <location>
        <begin position="224"/>
        <end position="247"/>
    </location>
</feature>
<name>A0A8E2JS88_9PEZI</name>
<feature type="domain" description="RRM" evidence="7">
    <location>
        <begin position="490"/>
        <end position="570"/>
    </location>
</feature>
<dbReference type="Pfam" id="PF03467">
    <property type="entry name" value="Smg4_UPF3"/>
    <property type="match status" value="1"/>
</dbReference>